<dbReference type="Proteomes" id="UP000049023">
    <property type="component" value="Unassembled WGS sequence"/>
</dbReference>
<evidence type="ECO:0000313" key="2">
    <source>
        <dbReference type="EMBL" id="CKT98226.1"/>
    </source>
</evidence>
<gene>
    <name evidence="2" type="ORF">ERS027646_04352</name>
    <name evidence="1" type="ORF">ERS027661_03636</name>
</gene>
<sequence length="228" mass="24943">MAFLVLAARPAPARLVAAQVAARLGSVPLQEPHQRVVGFGAGAAQQCQPALGVAAIGGDAGQVEQRQRPLGVHRLGRQQLTFGRLDITDPVQRDRAQPAHRHPRRARHLGLQHLGEQAQRGRPAGVGAHRLCHQQLGQQRVGQRRPNVAEQIDQRVGAGFRRGLGGCGEHIPRQLVRVGCFEQQRHRLVQFDQRVQRDRVVGVEVVAKGQQFASVLETPSVEIESARC</sequence>
<evidence type="ECO:0000313" key="4">
    <source>
        <dbReference type="Proteomes" id="UP000049023"/>
    </source>
</evidence>
<reference evidence="3 4" key="1">
    <citation type="submission" date="2015-03" db="EMBL/GenBank/DDBJ databases">
        <authorList>
            <consortium name="Pathogen Informatics"/>
        </authorList>
    </citation>
    <scope>NUCLEOTIDE SEQUENCE [LARGE SCALE GENOMIC DNA]</scope>
    <source>
        <strain evidence="2 3">Bir 172</strain>
        <strain evidence="1 4">Bir 187</strain>
    </source>
</reference>
<protein>
    <submittedName>
        <fullName evidence="1">Uncharacterized protein</fullName>
    </submittedName>
</protein>
<dbReference type="EMBL" id="CNFU01001000">
    <property type="protein sequence ID" value="CKS86990.1"/>
    <property type="molecule type" value="Genomic_DNA"/>
</dbReference>
<organism evidence="1 4">
    <name type="scientific">Mycobacterium tuberculosis</name>
    <dbReference type="NCBI Taxonomy" id="1773"/>
    <lineage>
        <taxon>Bacteria</taxon>
        <taxon>Bacillati</taxon>
        <taxon>Actinomycetota</taxon>
        <taxon>Actinomycetes</taxon>
        <taxon>Mycobacteriales</taxon>
        <taxon>Mycobacteriaceae</taxon>
        <taxon>Mycobacterium</taxon>
        <taxon>Mycobacterium tuberculosis complex</taxon>
    </lineage>
</organism>
<dbReference type="AlphaFoldDB" id="A0A655AHJ6"/>
<proteinExistence type="predicted"/>
<name>A0A655AHJ6_MYCTX</name>
<evidence type="ECO:0000313" key="1">
    <source>
        <dbReference type="EMBL" id="CKS86990.1"/>
    </source>
</evidence>
<dbReference type="Proteomes" id="UP000048948">
    <property type="component" value="Unassembled WGS sequence"/>
</dbReference>
<evidence type="ECO:0000313" key="3">
    <source>
        <dbReference type="Proteomes" id="UP000048948"/>
    </source>
</evidence>
<accession>A0A655AHJ6</accession>
<dbReference type="EMBL" id="CNGE01001299">
    <property type="protein sequence ID" value="CKT98226.1"/>
    <property type="molecule type" value="Genomic_DNA"/>
</dbReference>